<proteinExistence type="predicted"/>
<dbReference type="EMBL" id="CP012673">
    <property type="protein sequence ID" value="AUX49129.1"/>
    <property type="molecule type" value="Genomic_DNA"/>
</dbReference>
<organism evidence="1 2">
    <name type="scientific">Sorangium cellulosum</name>
    <name type="common">Polyangium cellulosum</name>
    <dbReference type="NCBI Taxonomy" id="56"/>
    <lineage>
        <taxon>Bacteria</taxon>
        <taxon>Pseudomonadati</taxon>
        <taxon>Myxococcota</taxon>
        <taxon>Polyangia</taxon>
        <taxon>Polyangiales</taxon>
        <taxon>Polyangiaceae</taxon>
        <taxon>Sorangium</taxon>
    </lineage>
</organism>
<evidence type="ECO:0000313" key="2">
    <source>
        <dbReference type="Proteomes" id="UP000238348"/>
    </source>
</evidence>
<sequence>MRKIPTFKLIPEPVTDEARRLPGFKWAADDVGKRHQLGGPPARPISDASWPRCPDCNGRMTFYGQLDSINDEFAIADAGLIYVFICLDCNEVKAVIESP</sequence>
<dbReference type="AlphaFoldDB" id="A0A2L0FCG7"/>
<name>A0A2L0FCG7_SORCE</name>
<reference evidence="1 2" key="1">
    <citation type="submission" date="2015-09" db="EMBL/GenBank/DDBJ databases">
        <title>Sorangium comparison.</title>
        <authorList>
            <person name="Zaburannyi N."/>
            <person name="Bunk B."/>
            <person name="Overmann J."/>
            <person name="Mueller R."/>
        </authorList>
    </citation>
    <scope>NUCLEOTIDE SEQUENCE [LARGE SCALE GENOMIC DNA]</scope>
    <source>
        <strain evidence="1 2">So ce26</strain>
    </source>
</reference>
<protein>
    <recommendedName>
        <fullName evidence="3">DUF1963 domain-containing protein</fullName>
    </recommendedName>
</protein>
<accession>A0A2L0FCG7</accession>
<dbReference type="Proteomes" id="UP000238348">
    <property type="component" value="Chromosome"/>
</dbReference>
<evidence type="ECO:0008006" key="3">
    <source>
        <dbReference type="Google" id="ProtNLM"/>
    </source>
</evidence>
<gene>
    <name evidence="1" type="ORF">SOCE26_106740</name>
</gene>
<evidence type="ECO:0000313" key="1">
    <source>
        <dbReference type="EMBL" id="AUX49129.1"/>
    </source>
</evidence>